<name>A0ABQ1I8Z1_9PROT</name>
<evidence type="ECO:0000313" key="2">
    <source>
        <dbReference type="Proteomes" id="UP000603352"/>
    </source>
</evidence>
<accession>A0ABQ1I8Z1</accession>
<dbReference type="Proteomes" id="UP000603352">
    <property type="component" value="Unassembled WGS sequence"/>
</dbReference>
<comment type="caution">
    <text evidence="1">The sequence shown here is derived from an EMBL/GenBank/DDBJ whole genome shotgun (WGS) entry which is preliminary data.</text>
</comment>
<dbReference type="EMBL" id="BMDZ01000005">
    <property type="protein sequence ID" value="GGB28711.1"/>
    <property type="molecule type" value="Genomic_DNA"/>
</dbReference>
<proteinExistence type="predicted"/>
<evidence type="ECO:0000313" key="1">
    <source>
        <dbReference type="EMBL" id="GGB28711.1"/>
    </source>
</evidence>
<protein>
    <submittedName>
        <fullName evidence="1">Uncharacterized protein</fullName>
    </submittedName>
</protein>
<organism evidence="1 2">
    <name type="scientific">Tistrella bauzanensis</name>
    <dbReference type="NCBI Taxonomy" id="657419"/>
    <lineage>
        <taxon>Bacteria</taxon>
        <taxon>Pseudomonadati</taxon>
        <taxon>Pseudomonadota</taxon>
        <taxon>Alphaproteobacteria</taxon>
        <taxon>Geminicoccales</taxon>
        <taxon>Geminicoccaceae</taxon>
        <taxon>Tistrella</taxon>
    </lineage>
</organism>
<keyword evidence="2" id="KW-1185">Reference proteome</keyword>
<reference evidence="2" key="1">
    <citation type="journal article" date="2019" name="Int. J. Syst. Evol. Microbiol.">
        <title>The Global Catalogue of Microorganisms (GCM) 10K type strain sequencing project: providing services to taxonomists for standard genome sequencing and annotation.</title>
        <authorList>
            <consortium name="The Broad Institute Genomics Platform"/>
            <consortium name="The Broad Institute Genome Sequencing Center for Infectious Disease"/>
            <person name="Wu L."/>
            <person name="Ma J."/>
        </authorList>
    </citation>
    <scope>NUCLEOTIDE SEQUENCE [LARGE SCALE GENOMIC DNA]</scope>
    <source>
        <strain evidence="2">CGMCC 1.10188</strain>
    </source>
</reference>
<gene>
    <name evidence="1" type="ORF">GCM10011505_07490</name>
</gene>
<sequence length="89" mass="9765">MAIAMLRGMATARPSQGIETQARKAAVPAKAAIIHETRPAIGRFRRQRTIETIDEITQVMMIMNPTVLMSMRSGQESIWLQPISGTEGG</sequence>